<dbReference type="EMBL" id="MFAG01000003">
    <property type="protein sequence ID" value="OGD72446.1"/>
    <property type="molecule type" value="Genomic_DNA"/>
</dbReference>
<feature type="domain" description="Rod shape-determining protein MreC beta-barrel core" evidence="6">
    <location>
        <begin position="133"/>
        <end position="254"/>
    </location>
</feature>
<dbReference type="InterPro" id="IPR042175">
    <property type="entry name" value="Cell/Rod_MreC_2"/>
</dbReference>
<dbReference type="InterPro" id="IPR042177">
    <property type="entry name" value="Cell/Rod_1"/>
</dbReference>
<dbReference type="Gene3D" id="2.40.10.350">
    <property type="entry name" value="Rod shape-determining protein MreC, domain 2"/>
    <property type="match status" value="1"/>
</dbReference>
<name>A0A1F5EYS0_9BACT</name>
<dbReference type="Gene3D" id="2.40.10.340">
    <property type="entry name" value="Rod shape-determining protein MreC, domain 1"/>
    <property type="match status" value="1"/>
</dbReference>
<evidence type="ECO:0000256" key="3">
    <source>
        <dbReference type="ARBA" id="ARBA00022960"/>
    </source>
</evidence>
<dbReference type="GO" id="GO:0005886">
    <property type="term" value="C:plasma membrane"/>
    <property type="evidence" value="ECO:0007669"/>
    <property type="project" value="TreeGrafter"/>
</dbReference>
<dbReference type="Pfam" id="PF04085">
    <property type="entry name" value="MreC"/>
    <property type="match status" value="1"/>
</dbReference>
<keyword evidence="5" id="KW-0175">Coiled coil</keyword>
<evidence type="ECO:0000313" key="8">
    <source>
        <dbReference type="Proteomes" id="UP000177979"/>
    </source>
</evidence>
<evidence type="ECO:0000256" key="5">
    <source>
        <dbReference type="SAM" id="Coils"/>
    </source>
</evidence>
<sequence length="257" mass="28155">MSFSFITSLFFSILLLALTKLNFTSPLSSLLNRIAHPIIAPITFLRTEKNSFLDYLIMVPTLEGENDKLKKENNLLKIRAKKLSDLIKDQKTIMDLDSLWSGKAGSRFAGQIQPVKLVTLGNLATFTSLDFAHIRPGQPVATGNSLVGLVKSVEPPVIKVVLLTGPDTKLGVQLDTGAKGDLVYKNSQTLITNLGSNVIFNSKTTVFTLPSSLMPENLIIGRVDKIISNQADPTQEATVILDQEISTGRDFFIITRP</sequence>
<proteinExistence type="inferred from homology"/>
<dbReference type="Proteomes" id="UP000177979">
    <property type="component" value="Unassembled WGS sequence"/>
</dbReference>
<feature type="coiled-coil region" evidence="5">
    <location>
        <begin position="59"/>
        <end position="86"/>
    </location>
</feature>
<comment type="similarity">
    <text evidence="1">Belongs to the MreC family.</text>
</comment>
<gene>
    <name evidence="7" type="ORF">A2703_04165</name>
</gene>
<keyword evidence="3" id="KW-0133">Cell shape</keyword>
<dbReference type="InterPro" id="IPR007221">
    <property type="entry name" value="MreC"/>
</dbReference>
<evidence type="ECO:0000259" key="6">
    <source>
        <dbReference type="Pfam" id="PF04085"/>
    </source>
</evidence>
<protein>
    <recommendedName>
        <fullName evidence="2">Cell shape-determining protein MreC</fullName>
    </recommendedName>
    <alternativeName>
        <fullName evidence="4">Cell shape protein MreC</fullName>
    </alternativeName>
</protein>
<evidence type="ECO:0000256" key="4">
    <source>
        <dbReference type="ARBA" id="ARBA00032089"/>
    </source>
</evidence>
<evidence type="ECO:0000256" key="1">
    <source>
        <dbReference type="ARBA" id="ARBA00009369"/>
    </source>
</evidence>
<dbReference type="PANTHER" id="PTHR34138">
    <property type="entry name" value="CELL SHAPE-DETERMINING PROTEIN MREC"/>
    <property type="match status" value="1"/>
</dbReference>
<comment type="caution">
    <text evidence="7">The sequence shown here is derived from an EMBL/GenBank/DDBJ whole genome shotgun (WGS) entry which is preliminary data.</text>
</comment>
<dbReference type="AlphaFoldDB" id="A0A1F5EYS0"/>
<dbReference type="InterPro" id="IPR055342">
    <property type="entry name" value="MreC_beta-barrel_core"/>
</dbReference>
<reference evidence="7 8" key="1">
    <citation type="journal article" date="2016" name="Nat. Commun.">
        <title>Thousands of microbial genomes shed light on interconnected biogeochemical processes in an aquifer system.</title>
        <authorList>
            <person name="Anantharaman K."/>
            <person name="Brown C.T."/>
            <person name="Hug L.A."/>
            <person name="Sharon I."/>
            <person name="Castelle C.J."/>
            <person name="Probst A.J."/>
            <person name="Thomas B.C."/>
            <person name="Singh A."/>
            <person name="Wilkins M.J."/>
            <person name="Karaoz U."/>
            <person name="Brodie E.L."/>
            <person name="Williams K.H."/>
            <person name="Hubbard S.S."/>
            <person name="Banfield J.F."/>
        </authorList>
    </citation>
    <scope>NUCLEOTIDE SEQUENCE [LARGE SCALE GENOMIC DNA]</scope>
</reference>
<evidence type="ECO:0000256" key="2">
    <source>
        <dbReference type="ARBA" id="ARBA00013855"/>
    </source>
</evidence>
<organism evidence="7 8">
    <name type="scientific">Candidatus Collierbacteria bacterium RIFCSPHIGHO2_01_FULL_50_25</name>
    <dbReference type="NCBI Taxonomy" id="1817722"/>
    <lineage>
        <taxon>Bacteria</taxon>
        <taxon>Candidatus Collieribacteriota</taxon>
    </lineage>
</organism>
<evidence type="ECO:0000313" key="7">
    <source>
        <dbReference type="EMBL" id="OGD72446.1"/>
    </source>
</evidence>
<dbReference type="GO" id="GO:0008360">
    <property type="term" value="P:regulation of cell shape"/>
    <property type="evidence" value="ECO:0007669"/>
    <property type="project" value="UniProtKB-KW"/>
</dbReference>
<dbReference type="STRING" id="1817722.A2703_04165"/>
<dbReference type="PANTHER" id="PTHR34138:SF1">
    <property type="entry name" value="CELL SHAPE-DETERMINING PROTEIN MREC"/>
    <property type="match status" value="1"/>
</dbReference>
<accession>A0A1F5EYS0</accession>